<evidence type="ECO:0000313" key="1">
    <source>
        <dbReference type="EMBL" id="DAF99585.1"/>
    </source>
</evidence>
<name>A0A8S5UYM9_9CAUD</name>
<protein>
    <submittedName>
        <fullName evidence="1">Uncharacterized protein</fullName>
    </submittedName>
</protein>
<dbReference type="EMBL" id="BK016168">
    <property type="protein sequence ID" value="DAF99585.1"/>
    <property type="molecule type" value="Genomic_DNA"/>
</dbReference>
<organism evidence="1">
    <name type="scientific">Podoviridae sp. ctvVI24</name>
    <dbReference type="NCBI Taxonomy" id="2825285"/>
    <lineage>
        <taxon>Viruses</taxon>
        <taxon>Duplodnaviria</taxon>
        <taxon>Heunggongvirae</taxon>
        <taxon>Uroviricota</taxon>
        <taxon>Caudoviricetes</taxon>
    </lineage>
</organism>
<sequence>MLRIKALVIELEDNLYDVCIDMGDDPIFYMVCGAIDTEMALRSALERRYGDCDYTCTCCSKGGVNCIYDVEVIDDEPVYE</sequence>
<proteinExistence type="predicted"/>
<reference evidence="1" key="1">
    <citation type="journal article" date="2021" name="Proc. Natl. Acad. Sci. U.S.A.">
        <title>A Catalog of Tens of Thousands of Viruses from Human Metagenomes Reveals Hidden Associations with Chronic Diseases.</title>
        <authorList>
            <person name="Tisza M.J."/>
            <person name="Buck C.B."/>
        </authorList>
    </citation>
    <scope>NUCLEOTIDE SEQUENCE</scope>
    <source>
        <strain evidence="1">CtvVI24</strain>
    </source>
</reference>
<accession>A0A8S5UYM9</accession>